<evidence type="ECO:0000313" key="3">
    <source>
        <dbReference type="Proteomes" id="UP000606921"/>
    </source>
</evidence>
<protein>
    <submittedName>
        <fullName evidence="2">5' DNA nuclease</fullName>
    </submittedName>
</protein>
<organism evidence="2 3">
    <name type="scientific">Pseudorhizobium endolithicum</name>
    <dbReference type="NCBI Taxonomy" id="1191678"/>
    <lineage>
        <taxon>Bacteria</taxon>
        <taxon>Pseudomonadati</taxon>
        <taxon>Pseudomonadota</taxon>
        <taxon>Alphaproteobacteria</taxon>
        <taxon>Hyphomicrobiales</taxon>
        <taxon>Rhizobiaceae</taxon>
        <taxon>Rhizobium/Agrobacterium group</taxon>
        <taxon>Pseudorhizobium</taxon>
    </lineage>
</organism>
<dbReference type="Gene3D" id="1.10.150.20">
    <property type="entry name" value="5' to 3' exonuclease, C-terminal subdomain"/>
    <property type="match status" value="1"/>
</dbReference>
<evidence type="ECO:0000313" key="2">
    <source>
        <dbReference type="EMBL" id="CAD7032848.1"/>
    </source>
</evidence>
<comment type="caution">
    <text evidence="2">The sequence shown here is derived from an EMBL/GenBank/DDBJ whole genome shotgun (WGS) entry which is preliminary data.</text>
</comment>
<proteinExistence type="predicted"/>
<reference evidence="2 3" key="1">
    <citation type="submission" date="2020-11" db="EMBL/GenBank/DDBJ databases">
        <authorList>
            <person name="Lassalle F."/>
        </authorList>
    </citation>
    <scope>NUCLEOTIDE SEQUENCE [LARGE SCALE GENOMIC DNA]</scope>
    <source>
        <strain evidence="2 3">JC140</strain>
    </source>
</reference>
<accession>A0ABM8PJ29</accession>
<feature type="compositionally biased region" description="Basic residues" evidence="1">
    <location>
        <begin position="143"/>
        <end position="152"/>
    </location>
</feature>
<dbReference type="Proteomes" id="UP000606921">
    <property type="component" value="Unassembled WGS sequence"/>
</dbReference>
<keyword evidence="3" id="KW-1185">Reference proteome</keyword>
<evidence type="ECO:0000256" key="1">
    <source>
        <dbReference type="SAM" id="MobiDB-lite"/>
    </source>
</evidence>
<feature type="region of interest" description="Disordered" evidence="1">
    <location>
        <begin position="73"/>
        <end position="161"/>
    </location>
</feature>
<gene>
    <name evidence="2" type="ORF">REJC140_03107</name>
</gene>
<sequence length="221" mass="22561">MAKSVKEQQEGATTAKPATASAYADFAEAMANNPLLAQSTAAMAAATAVGMSIAGQFAGAFFGALQGALEAQNRLTGSPERGTEQPQAPEPKEAVSVPSAAAPDGTPKAKRKAAAGETAEGRVKPKAKTTANSAVKRPASRSGKTKAAARRAARPDAGDDLKQIAGIGPKLEKVLNENGITRLGQVAAWGEADIAKFDQVLGLDGRIARDDWVGQASKLAK</sequence>
<dbReference type="RefSeq" id="WP_142592235.1">
    <property type="nucleotide sequence ID" value="NZ_CABFWF030000010.1"/>
</dbReference>
<name>A0ABM8PJ29_9HYPH</name>
<dbReference type="EMBL" id="CABFWF030000010">
    <property type="protein sequence ID" value="CAD7032848.1"/>
    <property type="molecule type" value="Genomic_DNA"/>
</dbReference>